<dbReference type="AlphaFoldDB" id="A0A397TJG4"/>
<proteinExistence type="predicted"/>
<accession>A0A397TJG4</accession>
<dbReference type="OrthoDB" id="2371547at2759"/>
<evidence type="ECO:0000313" key="1">
    <source>
        <dbReference type="EMBL" id="RIA98092.1"/>
    </source>
</evidence>
<gene>
    <name evidence="1" type="ORF">C1645_850071</name>
</gene>
<dbReference type="EMBL" id="QKYT01000020">
    <property type="protein sequence ID" value="RIA98092.1"/>
    <property type="molecule type" value="Genomic_DNA"/>
</dbReference>
<reference evidence="1 2" key="1">
    <citation type="submission" date="2018-06" db="EMBL/GenBank/DDBJ databases">
        <title>Comparative genomics reveals the genomic features of Rhizophagus irregularis, R. cerebriforme, R. diaphanum and Gigaspora rosea, and their symbiotic lifestyle signature.</title>
        <authorList>
            <person name="Morin E."/>
            <person name="San Clemente H."/>
            <person name="Chen E.C.H."/>
            <person name="De La Providencia I."/>
            <person name="Hainaut M."/>
            <person name="Kuo A."/>
            <person name="Kohler A."/>
            <person name="Murat C."/>
            <person name="Tang N."/>
            <person name="Roy S."/>
            <person name="Loubradou J."/>
            <person name="Henrissat B."/>
            <person name="Grigoriev I.V."/>
            <person name="Corradi N."/>
            <person name="Roux C."/>
            <person name="Martin F.M."/>
        </authorList>
    </citation>
    <scope>NUCLEOTIDE SEQUENCE [LARGE SCALE GENOMIC DNA]</scope>
    <source>
        <strain evidence="1 2">DAOM 227022</strain>
    </source>
</reference>
<evidence type="ECO:0000313" key="2">
    <source>
        <dbReference type="Proteomes" id="UP000265703"/>
    </source>
</evidence>
<dbReference type="STRING" id="658196.A0A397TJG4"/>
<keyword evidence="2" id="KW-1185">Reference proteome</keyword>
<protein>
    <submittedName>
        <fullName evidence="1">Uncharacterized protein</fullName>
    </submittedName>
</protein>
<name>A0A397TJG4_9GLOM</name>
<organism evidence="1 2">
    <name type="scientific">Glomus cerebriforme</name>
    <dbReference type="NCBI Taxonomy" id="658196"/>
    <lineage>
        <taxon>Eukaryota</taxon>
        <taxon>Fungi</taxon>
        <taxon>Fungi incertae sedis</taxon>
        <taxon>Mucoromycota</taxon>
        <taxon>Glomeromycotina</taxon>
        <taxon>Glomeromycetes</taxon>
        <taxon>Glomerales</taxon>
        <taxon>Glomeraceae</taxon>
        <taxon>Glomus</taxon>
    </lineage>
</organism>
<comment type="caution">
    <text evidence="1">The sequence shown here is derived from an EMBL/GenBank/DDBJ whole genome shotgun (WGS) entry which is preliminary data.</text>
</comment>
<sequence length="69" mass="7944">MFSHHFQQLADLIRPHPVFSSQGMKLQACVEFQLAIFLCQLGFTGNIFEHCSRFGIGEETIILYTKRVI</sequence>
<dbReference type="Proteomes" id="UP000265703">
    <property type="component" value="Unassembled WGS sequence"/>
</dbReference>